<evidence type="ECO:0000313" key="1">
    <source>
        <dbReference type="EMBL" id="ALO17459.1"/>
    </source>
</evidence>
<dbReference type="SUPFAM" id="SSF82784">
    <property type="entry name" value="OsmC-like"/>
    <property type="match status" value="1"/>
</dbReference>
<dbReference type="Proteomes" id="UP000064893">
    <property type="component" value="Chromosome"/>
</dbReference>
<dbReference type="InterPro" id="IPR052924">
    <property type="entry name" value="OsmC/Ohr_hydroprdx_reductase"/>
</dbReference>
<organism evidence="1 2">
    <name type="scientific">Salinivirga cyanobacteriivorans</name>
    <dbReference type="NCBI Taxonomy" id="1307839"/>
    <lineage>
        <taxon>Bacteria</taxon>
        <taxon>Pseudomonadati</taxon>
        <taxon>Bacteroidota</taxon>
        <taxon>Bacteroidia</taxon>
        <taxon>Bacteroidales</taxon>
        <taxon>Salinivirgaceae</taxon>
        <taxon>Salinivirga</taxon>
    </lineage>
</organism>
<protein>
    <submittedName>
        <fullName evidence="1">Peroxiredoxin, Ohr subfamily</fullName>
    </submittedName>
</protein>
<accession>A0A0S2I4Y4</accession>
<dbReference type="PANTHER" id="PTHR35368">
    <property type="entry name" value="HYDROPEROXIDE REDUCTASE"/>
    <property type="match status" value="1"/>
</dbReference>
<dbReference type="InterPro" id="IPR003718">
    <property type="entry name" value="OsmC/Ohr_fam"/>
</dbReference>
<dbReference type="InterPro" id="IPR036102">
    <property type="entry name" value="OsmC/Ohrsf"/>
</dbReference>
<dbReference type="Pfam" id="PF02566">
    <property type="entry name" value="OsmC"/>
    <property type="match status" value="1"/>
</dbReference>
<reference evidence="1 2" key="1">
    <citation type="submission" date="2015-11" db="EMBL/GenBank/DDBJ databases">
        <title>Description and complete genome sequence of a novel strain predominating in hypersaline microbial mats and representing a new family of the Bacteriodetes phylum.</title>
        <authorList>
            <person name="Spring S."/>
            <person name="Bunk B."/>
            <person name="Sproer C."/>
            <person name="Klenk H.-P."/>
        </authorList>
    </citation>
    <scope>NUCLEOTIDE SEQUENCE [LARGE SCALE GENOMIC DNA]</scope>
    <source>
        <strain evidence="1 2">L21-Spi-D4</strain>
    </source>
</reference>
<dbReference type="OrthoDB" id="9791538at2"/>
<evidence type="ECO:0000313" key="2">
    <source>
        <dbReference type="Proteomes" id="UP000064893"/>
    </source>
</evidence>
<dbReference type="Gene3D" id="3.30.300.20">
    <property type="match status" value="1"/>
</dbReference>
<dbReference type="AlphaFoldDB" id="A0A0S2I4Y4"/>
<dbReference type="PANTHER" id="PTHR35368:SF1">
    <property type="entry name" value="HYDROPEROXIDE REDUCTASE"/>
    <property type="match status" value="1"/>
</dbReference>
<dbReference type="STRING" id="1307839.L21SP5_03867"/>
<dbReference type="InterPro" id="IPR015946">
    <property type="entry name" value="KH_dom-like_a/b"/>
</dbReference>
<dbReference type="KEGG" id="blq:L21SP5_03867"/>
<keyword evidence="2" id="KW-1185">Reference proteome</keyword>
<gene>
    <name evidence="1" type="ORF">L21SP5_03867</name>
</gene>
<dbReference type="RefSeq" id="WP_057954720.1">
    <property type="nucleotide sequence ID" value="NZ_CP013118.1"/>
</dbReference>
<name>A0A0S2I4Y4_9BACT</name>
<sequence>MAISKVKVNGKVNDGFRTEIGCSHNFIIDQPKAMGGNDEGANPMEIFLASLPACICAIGRIIANQKRLIVRSIDVDVEGSIDKDFLLGKTEDGRAGFTEIVTNVKIDADMTQEEKEAFVEEIERRCPIADNIVAQSTLKTIVN</sequence>
<dbReference type="EMBL" id="CP013118">
    <property type="protein sequence ID" value="ALO17459.1"/>
    <property type="molecule type" value="Genomic_DNA"/>
</dbReference>
<proteinExistence type="predicted"/>